<evidence type="ECO:0000313" key="3">
    <source>
        <dbReference type="Proteomes" id="UP000039865"/>
    </source>
</evidence>
<evidence type="ECO:0000256" key="1">
    <source>
        <dbReference type="SAM" id="MobiDB-lite"/>
    </source>
</evidence>
<sequence>MQSNSNIRVGESKKRKLPQSTINTFFSQSSQKSSKRLKQNDDQQNKTQMIDITKNADEQQIVSDQKLTKTQQKKVIQEEEKKQIGEIHQEKTLQKMFQFELSDMKSIDDFDKLFCQIADLLLNQYVLTINKIYKYRISEIEFYFNENNVHQDTFTHGDDLQKQMGQWYFHRFGKTYKVGTYKGMDLSFGKGPNAFGGILIRAISSLGAEGGKQLPPNEFIEGPCNSVNRILEHNSTEKLVLKEIKDFVVLDNFKLDAFEKGSRLYLSHLNDSENEVYRKNFEPLKVWRCPRVGLTLKRFDEHKCKFWMADYRFLIFPEKHKKMNNFIIMSMLKEKMSIPNIAKSSKSKAQTVEEIFKNYQKGLDEDKKKISDFKDVDMKNEQFAFVYGLHQKASIGSKNDQ</sequence>
<dbReference type="InParanoid" id="A0A077ZTK4"/>
<dbReference type="Proteomes" id="UP000039865">
    <property type="component" value="Unassembled WGS sequence"/>
</dbReference>
<dbReference type="EMBL" id="CCKQ01002125">
    <property type="protein sequence ID" value="CDW73217.1"/>
    <property type="molecule type" value="Genomic_DNA"/>
</dbReference>
<dbReference type="OrthoDB" id="5596422at2759"/>
<accession>A0A077ZTK4</accession>
<dbReference type="OMA" id="KKGKHYM"/>
<organism evidence="2 3">
    <name type="scientific">Stylonychia lemnae</name>
    <name type="common">Ciliate</name>
    <dbReference type="NCBI Taxonomy" id="5949"/>
    <lineage>
        <taxon>Eukaryota</taxon>
        <taxon>Sar</taxon>
        <taxon>Alveolata</taxon>
        <taxon>Ciliophora</taxon>
        <taxon>Intramacronucleata</taxon>
        <taxon>Spirotrichea</taxon>
        <taxon>Stichotrichia</taxon>
        <taxon>Sporadotrichida</taxon>
        <taxon>Oxytrichidae</taxon>
        <taxon>Stylonychinae</taxon>
        <taxon>Stylonychia</taxon>
    </lineage>
</organism>
<gene>
    <name evidence="2" type="primary">Contig4653.g4967</name>
    <name evidence="2" type="ORF">STYLEM_2193</name>
</gene>
<reference evidence="2 3" key="1">
    <citation type="submission" date="2014-06" db="EMBL/GenBank/DDBJ databases">
        <authorList>
            <person name="Swart Estienne"/>
        </authorList>
    </citation>
    <scope>NUCLEOTIDE SEQUENCE [LARGE SCALE GENOMIC DNA]</scope>
    <source>
        <strain evidence="2 3">130c</strain>
    </source>
</reference>
<keyword evidence="3" id="KW-1185">Reference proteome</keyword>
<protein>
    <submittedName>
        <fullName evidence="2">Uncharacterized protein</fullName>
    </submittedName>
</protein>
<name>A0A077ZTK4_STYLE</name>
<dbReference type="AlphaFoldDB" id="A0A077ZTK4"/>
<evidence type="ECO:0000313" key="2">
    <source>
        <dbReference type="EMBL" id="CDW73217.1"/>
    </source>
</evidence>
<feature type="region of interest" description="Disordered" evidence="1">
    <location>
        <begin position="1"/>
        <end position="48"/>
    </location>
</feature>
<proteinExistence type="predicted"/>